<accession>A0A6L7IVJ1</accession>
<proteinExistence type="predicted"/>
<dbReference type="InterPro" id="IPR039476">
    <property type="entry name" value="P2CMN_synthase_LarB"/>
</dbReference>
<evidence type="ECO:0000313" key="3">
    <source>
        <dbReference type="Proteomes" id="UP000478463"/>
    </source>
</evidence>
<dbReference type="Pfam" id="PF00731">
    <property type="entry name" value="AIRC"/>
    <property type="match status" value="1"/>
</dbReference>
<dbReference type="EMBL" id="CP063310">
    <property type="protein sequence ID" value="QOS69450.1"/>
    <property type="molecule type" value="Genomic_DNA"/>
</dbReference>
<dbReference type="Gene3D" id="3.40.50.1970">
    <property type="match status" value="1"/>
</dbReference>
<evidence type="ECO:0000313" key="2">
    <source>
        <dbReference type="EMBL" id="QOS69450.1"/>
    </source>
</evidence>
<dbReference type="PANTHER" id="PTHR43064:SF1">
    <property type="entry name" value="SLL1489 PROTEIN"/>
    <property type="match status" value="1"/>
</dbReference>
<feature type="domain" description="PurE" evidence="1">
    <location>
        <begin position="125"/>
        <end position="257"/>
    </location>
</feature>
<organism evidence="2 3">
    <name type="scientific">Eggerthella guodeyinii</name>
    <dbReference type="NCBI Taxonomy" id="2690837"/>
    <lineage>
        <taxon>Bacteria</taxon>
        <taxon>Bacillati</taxon>
        <taxon>Actinomycetota</taxon>
        <taxon>Coriobacteriia</taxon>
        <taxon>Eggerthellales</taxon>
        <taxon>Eggerthellaceae</taxon>
        <taxon>Eggerthella</taxon>
    </lineage>
</organism>
<dbReference type="RefSeq" id="WP_160943221.1">
    <property type="nucleotide sequence ID" value="NZ_CP063310.1"/>
</dbReference>
<dbReference type="GO" id="GO:0016787">
    <property type="term" value="F:hydrolase activity"/>
    <property type="evidence" value="ECO:0007669"/>
    <property type="project" value="InterPro"/>
</dbReference>
<dbReference type="InterPro" id="IPR000031">
    <property type="entry name" value="PurE_dom"/>
</dbReference>
<dbReference type="Proteomes" id="UP000478463">
    <property type="component" value="Chromosome"/>
</dbReference>
<dbReference type="NCBIfam" id="NF033503">
    <property type="entry name" value="LarB"/>
    <property type="match status" value="1"/>
</dbReference>
<dbReference type="SMART" id="SM01001">
    <property type="entry name" value="AIRC"/>
    <property type="match status" value="1"/>
</dbReference>
<name>A0A6L7IVJ1_9ACTN</name>
<reference evidence="2 3" key="1">
    <citation type="submission" date="2020-10" db="EMBL/GenBank/DDBJ databases">
        <title>Eggerthella sp. nov., isolated from human feces.</title>
        <authorList>
            <person name="Yajun G."/>
        </authorList>
    </citation>
    <scope>NUCLEOTIDE SEQUENCE [LARGE SCALE GENOMIC DNA]</scope>
    <source>
        <strain evidence="2 3">HF-1101</strain>
    </source>
</reference>
<dbReference type="AlphaFoldDB" id="A0A6L7IVJ1"/>
<gene>
    <name evidence="2" type="primary">larB</name>
    <name evidence="2" type="ORF">GS424_006295</name>
</gene>
<sequence length="259" mass="26471">MEQRQLRELLERVAAGETAIDEAERALRIAPFTELGYATVDNHRGMRQGVSEVVYGAGKTAEQIAGVCRALVANGQERVLITRLDADKAAAVERGLEGACSLPFAYREGPRLGIVGEAPEPDGNGPIVIAAAGTSDLPVAEEAAVTAEMLGNDVVRLYDVGVAGIHRLLAHADDIAQASVVVAVAGMEGALASVVGGLASCPVIAVPTSVGYGASFGGVAALLAMLNSCASGVSVVNIDNGFGAGYQAHMINHVKARTA</sequence>
<protein>
    <submittedName>
        <fullName evidence="2">Nickel pincer cofactor biosynthesis protein LarB</fullName>
    </submittedName>
</protein>
<dbReference type="KEGG" id="egd:GS424_006295"/>
<evidence type="ECO:0000259" key="1">
    <source>
        <dbReference type="SMART" id="SM01001"/>
    </source>
</evidence>
<dbReference type="SUPFAM" id="SSF52255">
    <property type="entry name" value="N5-CAIR mutase (phosphoribosylaminoimidazole carboxylase, PurE)"/>
    <property type="match status" value="1"/>
</dbReference>
<dbReference type="GO" id="GO:0006189">
    <property type="term" value="P:'de novo' IMP biosynthetic process"/>
    <property type="evidence" value="ECO:0007669"/>
    <property type="project" value="InterPro"/>
</dbReference>
<dbReference type="PANTHER" id="PTHR43064">
    <property type="entry name" value="PHOSPHORIBOSYLAMINOIMIDAZOLE CARBOXYLASE-RELATED"/>
    <property type="match status" value="1"/>
</dbReference>